<feature type="region of interest" description="Disordered" evidence="6">
    <location>
        <begin position="126"/>
        <end position="202"/>
    </location>
</feature>
<feature type="signal peptide" evidence="7">
    <location>
        <begin position="1"/>
        <end position="23"/>
    </location>
</feature>
<dbReference type="PANTHER" id="PTHR43806:SF11">
    <property type="entry name" value="CEREVISIN-RELATED"/>
    <property type="match status" value="1"/>
</dbReference>
<comment type="caution">
    <text evidence="9">The sequence shown here is derived from an EMBL/GenBank/DDBJ whole genome shotgun (WGS) entry which is preliminary data.</text>
</comment>
<accession>A0A967C1W0</accession>
<comment type="similarity">
    <text evidence="1 5">Belongs to the peptidase S8 family.</text>
</comment>
<dbReference type="PROSITE" id="PS51892">
    <property type="entry name" value="SUBTILASE"/>
    <property type="match status" value="1"/>
</dbReference>
<evidence type="ECO:0000256" key="3">
    <source>
        <dbReference type="ARBA" id="ARBA00022801"/>
    </source>
</evidence>
<dbReference type="AlphaFoldDB" id="A0A967C1W0"/>
<feature type="active site" description="Charge relay system" evidence="5">
    <location>
        <position position="345"/>
    </location>
</feature>
<keyword evidence="10" id="KW-1185">Reference proteome</keyword>
<dbReference type="InterPro" id="IPR015500">
    <property type="entry name" value="Peptidase_S8_subtilisin-rel"/>
</dbReference>
<dbReference type="GO" id="GO:0004252">
    <property type="term" value="F:serine-type endopeptidase activity"/>
    <property type="evidence" value="ECO:0007669"/>
    <property type="project" value="UniProtKB-UniRule"/>
</dbReference>
<dbReference type="Gene3D" id="2.60.40.10">
    <property type="entry name" value="Immunoglobulins"/>
    <property type="match status" value="1"/>
</dbReference>
<name>A0A967C1W0_9PROT</name>
<dbReference type="PROSITE" id="PS00137">
    <property type="entry name" value="SUBTILASE_HIS"/>
    <property type="match status" value="1"/>
</dbReference>
<evidence type="ECO:0000256" key="4">
    <source>
        <dbReference type="ARBA" id="ARBA00022825"/>
    </source>
</evidence>
<dbReference type="Gene3D" id="3.40.50.200">
    <property type="entry name" value="Peptidase S8/S53 domain"/>
    <property type="match status" value="1"/>
</dbReference>
<dbReference type="InterPro" id="IPR000209">
    <property type="entry name" value="Peptidase_S8/S53_dom"/>
</dbReference>
<dbReference type="Pfam" id="PF00082">
    <property type="entry name" value="Peptidase_S8"/>
    <property type="match status" value="1"/>
</dbReference>
<evidence type="ECO:0000256" key="7">
    <source>
        <dbReference type="SAM" id="SignalP"/>
    </source>
</evidence>
<keyword evidence="3 5" id="KW-0378">Hydrolase</keyword>
<keyword evidence="7" id="KW-0732">Signal</keyword>
<evidence type="ECO:0000313" key="9">
    <source>
        <dbReference type="EMBL" id="NIA67163.1"/>
    </source>
</evidence>
<dbReference type="InterPro" id="IPR022398">
    <property type="entry name" value="Peptidase_S8_His-AS"/>
</dbReference>
<feature type="chain" id="PRO_5036732808" evidence="7">
    <location>
        <begin position="24"/>
        <end position="557"/>
    </location>
</feature>
<evidence type="ECO:0000256" key="6">
    <source>
        <dbReference type="SAM" id="MobiDB-lite"/>
    </source>
</evidence>
<sequence>MLGALRFAGFLAVALSLATTATAQNTTHDPRNAPRITGIGVISCVEPGDRIVVKGSNFGRAGGKSLILKDSYVRVELPVTRWTDRSIVATLPRHSALSPGAWYQLGIENKRSGEWTSAQRRPLQICAVKDTDTQVDASGNPIDPGRGTGTPDRRPVDPPREERPTGTKRPSTATPGTPPQQPPGPSVPNLPPLAVPGTAAADQEDDEVLAITGTLAEATALAQQLTGLGYAVRSLQELPVLGFALVRLGIPGGQDVPASLDTLRQSFPATLFDANTLYAPQAAAEPRHYARELIGWPDVSQACRLEVDVGLIDTAVDRSHPALRDSSVLARNFLTAGLKPAPPDHGTAVASLIVGDPASNTSGLVPSARLYAAAIFGLRDNDRVVGTTDAIARAIDWLGQQGVRIVNLSLSGPGNQVLRLTARRAHESGMILIAAAGNEGPNAAPVFPAGYQHVVAVTAIDAALQPYSEANRGGYIDIAAPGVDVWSARSGKGGRYSSGTSFAAPFVAAAAALVLAQDPDITPTLLGQKLTGSARDLGAPGRDSTFGWGLLQPLGGC</sequence>
<feature type="active site" description="Charge relay system" evidence="5">
    <location>
        <position position="501"/>
    </location>
</feature>
<dbReference type="InterPro" id="IPR023828">
    <property type="entry name" value="Peptidase_S8_Ser-AS"/>
</dbReference>
<dbReference type="EMBL" id="JAAQPH010000001">
    <property type="protein sequence ID" value="NIA67163.1"/>
    <property type="molecule type" value="Genomic_DNA"/>
</dbReference>
<dbReference type="InterPro" id="IPR050131">
    <property type="entry name" value="Peptidase_S8_subtilisin-like"/>
</dbReference>
<gene>
    <name evidence="9" type="ORF">HBA54_00990</name>
</gene>
<keyword evidence="4 5" id="KW-0720">Serine protease</keyword>
<feature type="compositionally biased region" description="Basic and acidic residues" evidence="6">
    <location>
        <begin position="151"/>
        <end position="165"/>
    </location>
</feature>
<evidence type="ECO:0000256" key="1">
    <source>
        <dbReference type="ARBA" id="ARBA00011073"/>
    </source>
</evidence>
<dbReference type="InterPro" id="IPR013783">
    <property type="entry name" value="Ig-like_fold"/>
</dbReference>
<evidence type="ECO:0000256" key="2">
    <source>
        <dbReference type="ARBA" id="ARBA00022670"/>
    </source>
</evidence>
<dbReference type="CDD" id="cd05561">
    <property type="entry name" value="Peptidases_S8_4"/>
    <property type="match status" value="1"/>
</dbReference>
<protein>
    <submittedName>
        <fullName evidence="9">S8 family serine peptidase</fullName>
    </submittedName>
</protein>
<dbReference type="Proteomes" id="UP000761264">
    <property type="component" value="Unassembled WGS sequence"/>
</dbReference>
<evidence type="ECO:0000259" key="8">
    <source>
        <dbReference type="Pfam" id="PF00082"/>
    </source>
</evidence>
<dbReference type="InterPro" id="IPR036852">
    <property type="entry name" value="Peptidase_S8/S53_dom_sf"/>
</dbReference>
<dbReference type="PRINTS" id="PR00723">
    <property type="entry name" value="SUBTILISIN"/>
</dbReference>
<proteinExistence type="inferred from homology"/>
<feature type="compositionally biased region" description="Pro residues" evidence="6">
    <location>
        <begin position="176"/>
        <end position="194"/>
    </location>
</feature>
<organism evidence="9 10">
    <name type="scientific">Pelagibius litoralis</name>
    <dbReference type="NCBI Taxonomy" id="374515"/>
    <lineage>
        <taxon>Bacteria</taxon>
        <taxon>Pseudomonadati</taxon>
        <taxon>Pseudomonadota</taxon>
        <taxon>Alphaproteobacteria</taxon>
        <taxon>Rhodospirillales</taxon>
        <taxon>Rhodovibrionaceae</taxon>
        <taxon>Pelagibius</taxon>
    </lineage>
</organism>
<evidence type="ECO:0000256" key="5">
    <source>
        <dbReference type="PROSITE-ProRule" id="PRU01240"/>
    </source>
</evidence>
<dbReference type="SUPFAM" id="SSF52743">
    <property type="entry name" value="Subtilisin-like"/>
    <property type="match status" value="1"/>
</dbReference>
<evidence type="ECO:0000313" key="10">
    <source>
        <dbReference type="Proteomes" id="UP000761264"/>
    </source>
</evidence>
<feature type="active site" description="Charge relay system" evidence="5">
    <location>
        <position position="313"/>
    </location>
</feature>
<dbReference type="PROSITE" id="PS00138">
    <property type="entry name" value="SUBTILASE_SER"/>
    <property type="match status" value="1"/>
</dbReference>
<keyword evidence="2 5" id="KW-0645">Protease</keyword>
<dbReference type="GO" id="GO:0006508">
    <property type="term" value="P:proteolysis"/>
    <property type="evidence" value="ECO:0007669"/>
    <property type="project" value="UniProtKB-KW"/>
</dbReference>
<feature type="domain" description="Peptidase S8/S53" evidence="8">
    <location>
        <begin position="307"/>
        <end position="549"/>
    </location>
</feature>
<dbReference type="RefSeq" id="WP_167220447.1">
    <property type="nucleotide sequence ID" value="NZ_JAAQPH010000001.1"/>
</dbReference>
<dbReference type="PANTHER" id="PTHR43806">
    <property type="entry name" value="PEPTIDASE S8"/>
    <property type="match status" value="1"/>
</dbReference>
<reference evidence="9" key="1">
    <citation type="submission" date="2020-03" db="EMBL/GenBank/DDBJ databases">
        <title>Genome of Pelagibius litoralis DSM 21314T.</title>
        <authorList>
            <person name="Wang G."/>
        </authorList>
    </citation>
    <scope>NUCLEOTIDE SEQUENCE</scope>
    <source>
        <strain evidence="9">DSM 21314</strain>
    </source>
</reference>